<dbReference type="AlphaFoldDB" id="A0A644Y7W5"/>
<gene>
    <name evidence="1" type="ORF">SDC9_70881</name>
</gene>
<protein>
    <submittedName>
        <fullName evidence="1">Uncharacterized protein</fullName>
    </submittedName>
</protein>
<comment type="caution">
    <text evidence="1">The sequence shown here is derived from an EMBL/GenBank/DDBJ whole genome shotgun (WGS) entry which is preliminary data.</text>
</comment>
<dbReference type="EMBL" id="VSSQ01004255">
    <property type="protein sequence ID" value="MPM24399.1"/>
    <property type="molecule type" value="Genomic_DNA"/>
</dbReference>
<sequence length="73" mass="8306">MNEYTPELAYLRRQMEIVEGNYNEAVTSAAIDSLIYERRSIIERQNALILSAKQQRAMEAAAETSKKIKEASV</sequence>
<accession>A0A644Y7W5</accession>
<evidence type="ECO:0000313" key="1">
    <source>
        <dbReference type="EMBL" id="MPM24399.1"/>
    </source>
</evidence>
<proteinExistence type="predicted"/>
<name>A0A644Y7W5_9ZZZZ</name>
<organism evidence="1">
    <name type="scientific">bioreactor metagenome</name>
    <dbReference type="NCBI Taxonomy" id="1076179"/>
    <lineage>
        <taxon>unclassified sequences</taxon>
        <taxon>metagenomes</taxon>
        <taxon>ecological metagenomes</taxon>
    </lineage>
</organism>
<reference evidence="1" key="1">
    <citation type="submission" date="2019-08" db="EMBL/GenBank/DDBJ databases">
        <authorList>
            <person name="Kucharzyk K."/>
            <person name="Murdoch R.W."/>
            <person name="Higgins S."/>
            <person name="Loffler F."/>
        </authorList>
    </citation>
    <scope>NUCLEOTIDE SEQUENCE</scope>
</reference>